<reference evidence="10" key="1">
    <citation type="submission" date="2015-07" db="EMBL/GenBank/DDBJ databases">
        <title>Discovery of a poly(ethylene terephthalate assimilation.</title>
        <authorList>
            <person name="Yoshida S."/>
            <person name="Hiraga K."/>
            <person name="Takehana T."/>
            <person name="Taniguchi I."/>
            <person name="Yamaji H."/>
            <person name="Maeda Y."/>
            <person name="Toyohara K."/>
            <person name="Miyamoto K."/>
            <person name="Kimura Y."/>
            <person name="Oda K."/>
        </authorList>
    </citation>
    <scope>NUCLEOTIDE SEQUENCE [LARGE SCALE GENOMIC DNA]</scope>
    <source>
        <strain evidence="10">NBRC 110686 / TISTR 2288 / 201-F6</strain>
    </source>
</reference>
<keyword evidence="7 8" id="KW-0472">Membrane</keyword>
<feature type="transmembrane region" description="Helical" evidence="8">
    <location>
        <begin position="47"/>
        <end position="73"/>
    </location>
</feature>
<feature type="transmembrane region" description="Helical" evidence="8">
    <location>
        <begin position="249"/>
        <end position="272"/>
    </location>
</feature>
<sequence>MLALLLAASLRVLQPFLVSAAWAVVIVVTGWPTMLALQQRLGGRRWAAITVLMLGLLVLLVLPVMAAVGAAVANAGEIAERIKQLGTLDLPAPPAWVAGLPVIGERLVALWQQVAAAGIEGLLARLAPYAGAVTRAFIARAGDIGFILVEIGLALGFAAMLFAQGEDAARSAARFGRRLAGRTGSDAVDLAMRAIRGVAIGVGGTAVLQSVLAGLGLAAAGVPFAALLTAVIFVSCIAQLGTPVVMLPAVIYVYWTGETGWGTALLVWSIIIGTADNVVRPLLIQRGVDLPFWMVFTGVVGGLIAFGLVGLFVGPVVLAVVGMLAERWLSGRRTGGADARPPGTD</sequence>
<name>A0A0K8NYK8_PISS1</name>
<evidence type="ECO:0000256" key="5">
    <source>
        <dbReference type="ARBA" id="ARBA00022692"/>
    </source>
</evidence>
<evidence type="ECO:0000256" key="8">
    <source>
        <dbReference type="SAM" id="Phobius"/>
    </source>
</evidence>
<organism evidence="9 10">
    <name type="scientific">Piscinibacter sakaiensis</name>
    <name type="common">Ideonella sakaiensis</name>
    <dbReference type="NCBI Taxonomy" id="1547922"/>
    <lineage>
        <taxon>Bacteria</taxon>
        <taxon>Pseudomonadati</taxon>
        <taxon>Pseudomonadota</taxon>
        <taxon>Betaproteobacteria</taxon>
        <taxon>Burkholderiales</taxon>
        <taxon>Sphaerotilaceae</taxon>
        <taxon>Piscinibacter</taxon>
    </lineage>
</organism>
<protein>
    <recommendedName>
        <fullName evidence="11">Permease</fullName>
    </recommendedName>
</protein>
<evidence type="ECO:0000256" key="6">
    <source>
        <dbReference type="ARBA" id="ARBA00022989"/>
    </source>
</evidence>
<feature type="transmembrane region" description="Helical" evidence="8">
    <location>
        <begin position="292"/>
        <end position="325"/>
    </location>
</feature>
<evidence type="ECO:0000313" key="10">
    <source>
        <dbReference type="Proteomes" id="UP000037660"/>
    </source>
</evidence>
<keyword evidence="5 8" id="KW-0812">Transmembrane</keyword>
<dbReference type="GO" id="GO:0005886">
    <property type="term" value="C:plasma membrane"/>
    <property type="evidence" value="ECO:0007669"/>
    <property type="project" value="UniProtKB-SubCell"/>
</dbReference>
<evidence type="ECO:0000256" key="4">
    <source>
        <dbReference type="ARBA" id="ARBA00022475"/>
    </source>
</evidence>
<comment type="subcellular location">
    <subcellularLocation>
        <location evidence="1">Cell membrane</location>
        <topology evidence="1">Multi-pass membrane protein</topology>
    </subcellularLocation>
</comment>
<dbReference type="AlphaFoldDB" id="A0A0K8NYK8"/>
<dbReference type="PANTHER" id="PTHR21716">
    <property type="entry name" value="TRANSMEMBRANE PROTEIN"/>
    <property type="match status" value="1"/>
</dbReference>
<dbReference type="STRING" id="1547922.ISF6_1155"/>
<evidence type="ECO:0000256" key="1">
    <source>
        <dbReference type="ARBA" id="ARBA00004651"/>
    </source>
</evidence>
<dbReference type="PANTHER" id="PTHR21716:SF67">
    <property type="entry name" value="TRANSPORT PROTEIN YDIK-RELATED"/>
    <property type="match status" value="1"/>
</dbReference>
<accession>A0A0K8NYK8</accession>
<feature type="transmembrane region" description="Helical" evidence="8">
    <location>
        <begin position="211"/>
        <end position="237"/>
    </location>
</feature>
<dbReference type="InterPro" id="IPR002549">
    <property type="entry name" value="AI-2E-like"/>
</dbReference>
<keyword evidence="3" id="KW-0813">Transport</keyword>
<reference evidence="9 10" key="2">
    <citation type="journal article" date="2016" name="Science">
        <title>A bacterium that degrades and assimilates poly(ethylene terephthalate).</title>
        <authorList>
            <person name="Yoshida S."/>
            <person name="Hiraga K."/>
            <person name="Takehana T."/>
            <person name="Taniguchi I."/>
            <person name="Yamaji H."/>
            <person name="Maeda Y."/>
            <person name="Toyohara K."/>
            <person name="Miyamoto K."/>
            <person name="Kimura Y."/>
            <person name="Oda K."/>
        </authorList>
    </citation>
    <scope>NUCLEOTIDE SEQUENCE [LARGE SCALE GENOMIC DNA]</scope>
    <source>
        <strain evidence="10">NBRC 110686 / TISTR 2288 / 201-F6</strain>
    </source>
</reference>
<keyword evidence="10" id="KW-1185">Reference proteome</keyword>
<feature type="transmembrane region" description="Helical" evidence="8">
    <location>
        <begin position="144"/>
        <end position="163"/>
    </location>
</feature>
<dbReference type="NCBIfam" id="NF008216">
    <property type="entry name" value="PRK10983.1"/>
    <property type="match status" value="1"/>
</dbReference>
<dbReference type="Pfam" id="PF01594">
    <property type="entry name" value="AI-2E_transport"/>
    <property type="match status" value="1"/>
</dbReference>
<gene>
    <name evidence="9" type="ORF">ISF6_1155</name>
</gene>
<evidence type="ECO:0000256" key="3">
    <source>
        <dbReference type="ARBA" id="ARBA00022448"/>
    </source>
</evidence>
<keyword evidence="4" id="KW-1003">Cell membrane</keyword>
<keyword evidence="6 8" id="KW-1133">Transmembrane helix</keyword>
<dbReference type="EMBL" id="BBYR01000022">
    <property type="protein sequence ID" value="GAP35384.1"/>
    <property type="molecule type" value="Genomic_DNA"/>
</dbReference>
<comment type="similarity">
    <text evidence="2">Belongs to the autoinducer-2 exporter (AI-2E) (TC 2.A.86) family.</text>
</comment>
<evidence type="ECO:0000256" key="7">
    <source>
        <dbReference type="ARBA" id="ARBA00023136"/>
    </source>
</evidence>
<comment type="caution">
    <text evidence="9">The sequence shown here is derived from an EMBL/GenBank/DDBJ whole genome shotgun (WGS) entry which is preliminary data.</text>
</comment>
<evidence type="ECO:0008006" key="11">
    <source>
        <dbReference type="Google" id="ProtNLM"/>
    </source>
</evidence>
<proteinExistence type="inferred from homology"/>
<evidence type="ECO:0000256" key="2">
    <source>
        <dbReference type="ARBA" id="ARBA00009773"/>
    </source>
</evidence>
<dbReference type="Proteomes" id="UP000037660">
    <property type="component" value="Unassembled WGS sequence"/>
</dbReference>
<evidence type="ECO:0000313" key="9">
    <source>
        <dbReference type="EMBL" id="GAP35384.1"/>
    </source>
</evidence>